<accession>F6HB21</accession>
<dbReference type="PaxDb" id="29760-VIT_05s0094g00690.t01"/>
<proteinExistence type="predicted"/>
<dbReference type="InParanoid" id="F6HB21"/>
<keyword evidence="2" id="KW-1185">Reference proteome</keyword>
<evidence type="ECO:0000313" key="2">
    <source>
        <dbReference type="Proteomes" id="UP000009183"/>
    </source>
</evidence>
<name>F6HB21_VITVI</name>
<dbReference type="PANTHER" id="PTHR13228:SF3">
    <property type="entry name" value="CONSERVED OLIGOMERIC GOLGI COMPLEX SUBUNIT 5"/>
    <property type="match status" value="1"/>
</dbReference>
<dbReference type="EMBL" id="FN595507">
    <property type="protein sequence ID" value="CCB49390.1"/>
    <property type="molecule type" value="Genomic_DNA"/>
</dbReference>
<dbReference type="OrthoDB" id="1777722at2759"/>
<evidence type="ECO:0000313" key="1">
    <source>
        <dbReference type="EMBL" id="CCB49390.1"/>
    </source>
</evidence>
<dbReference type="PANTHER" id="PTHR13228">
    <property type="entry name" value="CONSERVED OLIGOMERIC GOLGI COMPLEX COMPONENT 5"/>
    <property type="match status" value="1"/>
</dbReference>
<dbReference type="eggNOG" id="KOG2211">
    <property type="taxonomic scope" value="Eukaryota"/>
</dbReference>
<dbReference type="AlphaFoldDB" id="F6HB21"/>
<dbReference type="GO" id="GO:0017119">
    <property type="term" value="C:Golgi transport complex"/>
    <property type="evidence" value="ECO:0007669"/>
    <property type="project" value="InterPro"/>
</dbReference>
<organism evidence="1 2">
    <name type="scientific">Vitis vinifera</name>
    <name type="common">Grape</name>
    <dbReference type="NCBI Taxonomy" id="29760"/>
    <lineage>
        <taxon>Eukaryota</taxon>
        <taxon>Viridiplantae</taxon>
        <taxon>Streptophyta</taxon>
        <taxon>Embryophyta</taxon>
        <taxon>Tracheophyta</taxon>
        <taxon>Spermatophyta</taxon>
        <taxon>Magnoliopsida</taxon>
        <taxon>eudicotyledons</taxon>
        <taxon>Gunneridae</taxon>
        <taxon>Pentapetalae</taxon>
        <taxon>rosids</taxon>
        <taxon>Vitales</taxon>
        <taxon>Vitaceae</taxon>
        <taxon>Viteae</taxon>
        <taxon>Vitis</taxon>
    </lineage>
</organism>
<dbReference type="InterPro" id="IPR019465">
    <property type="entry name" value="Cog5"/>
</dbReference>
<dbReference type="GO" id="GO:0006891">
    <property type="term" value="P:intra-Golgi vesicle-mediated transport"/>
    <property type="evidence" value="ECO:0007669"/>
    <property type="project" value="InterPro"/>
</dbReference>
<dbReference type="HOGENOM" id="CLU_1920924_0_0_1"/>
<gene>
    <name evidence="1" type="ordered locus">VIT_05s0094g00690</name>
</gene>
<dbReference type="Proteomes" id="UP000009183">
    <property type="component" value="Chromosome 5"/>
</dbReference>
<protein>
    <submittedName>
        <fullName evidence="1">Uncharacterized protein</fullName>
    </submittedName>
</protein>
<sequence length="132" mass="15023">MEREINQLAFYYVLLERIFHDTKVKEVLSVIGSERRDQMIAAIEIFQTSFLALCLGLPSDLVNVVFPVLRRGSVPSKGHIAGIISRIQEEVKAIQLDGHLTLRVIREIGKALLLLEQKKLNTRHLLVPKRAK</sequence>
<reference evidence="2" key="1">
    <citation type="journal article" date="2007" name="Nature">
        <title>The grapevine genome sequence suggests ancestral hexaploidization in major angiosperm phyla.</title>
        <authorList>
            <consortium name="The French-Italian Public Consortium for Grapevine Genome Characterization."/>
            <person name="Jaillon O."/>
            <person name="Aury J.-M."/>
            <person name="Noel B."/>
            <person name="Policriti A."/>
            <person name="Clepet C."/>
            <person name="Casagrande A."/>
            <person name="Choisne N."/>
            <person name="Aubourg S."/>
            <person name="Vitulo N."/>
            <person name="Jubin C."/>
            <person name="Vezzi A."/>
            <person name="Legeai F."/>
            <person name="Hugueney P."/>
            <person name="Dasilva C."/>
            <person name="Horner D."/>
            <person name="Mica E."/>
            <person name="Jublot D."/>
            <person name="Poulain J."/>
            <person name="Bruyere C."/>
            <person name="Billault A."/>
            <person name="Segurens B."/>
            <person name="Gouyvenoux M."/>
            <person name="Ugarte E."/>
            <person name="Cattonaro F."/>
            <person name="Anthouard V."/>
            <person name="Vico V."/>
            <person name="Del Fabbro C."/>
            <person name="Alaux M."/>
            <person name="Di Gaspero G."/>
            <person name="Dumas V."/>
            <person name="Felice N."/>
            <person name="Paillard S."/>
            <person name="Juman I."/>
            <person name="Moroldo M."/>
            <person name="Scalabrin S."/>
            <person name="Canaguier A."/>
            <person name="Le Clainche I."/>
            <person name="Malacrida G."/>
            <person name="Durand E."/>
            <person name="Pesole G."/>
            <person name="Laucou V."/>
            <person name="Chatelet P."/>
            <person name="Merdinoglu D."/>
            <person name="Delledonne M."/>
            <person name="Pezzotti M."/>
            <person name="Lecharny A."/>
            <person name="Scarpelli C."/>
            <person name="Artiguenave F."/>
            <person name="Pe M.E."/>
            <person name="Valle G."/>
            <person name="Morgante M."/>
            <person name="Caboche M."/>
            <person name="Adam-Blondon A.-F."/>
            <person name="Weissenbach J."/>
            <person name="Quetier F."/>
            <person name="Wincker P."/>
        </authorList>
    </citation>
    <scope>NUCLEOTIDE SEQUENCE [LARGE SCALE GENOMIC DNA]</scope>
    <source>
        <strain evidence="2">cv. Pinot noir / PN40024</strain>
    </source>
</reference>
<dbReference type="STRING" id="29760.F6HB21"/>